<dbReference type="SUPFAM" id="SSF54593">
    <property type="entry name" value="Glyoxalase/Bleomycin resistance protein/Dihydroxybiphenyl dioxygenase"/>
    <property type="match status" value="1"/>
</dbReference>
<dbReference type="Proteomes" id="UP000094444">
    <property type="component" value="Unassembled WGS sequence"/>
</dbReference>
<dbReference type="InParanoid" id="A0A2P5I2Y5"/>
<feature type="domain" description="VOC" evidence="2">
    <location>
        <begin position="262"/>
        <end position="394"/>
    </location>
</feature>
<sequence>MPFDFDRVIDHQLYLATQQCVQPYAQQQRRVSSAPVPSAAAAAAAAAAAGVGPARAAGVRKSSLGSLVSPLNPFSGGSGSGNSGNPRPPTAYSYKPRRPQGSSPVDLFFTAPVGLPLRGAKEHHGRGTPAYLNRDDSSSSLDHFVTAPVGDFATGADAAAGATELLPPLQPRDGSGSRLGSSDTDEWSFATASGGSVAGTCSGLDTTVDLTPSPPPPPPPSSLLSQTGKKVATQISAAAPKPLKQQKHPAGPASARMPAPTGISVITLPVQDLQRTKRFYEHVFGGTACLSSSKDGKSIALRLNNGALVVTLHESLENGHRDSAAQSVMLSVPVDDVEEVFRRLRCFAEEAESGDDGKEDVAIPSFSGLLSGPGGSLVVRFSDPAGNRWQVAQEIGSS</sequence>
<accession>A0A2P5I2Y5</accession>
<feature type="region of interest" description="Disordered" evidence="1">
    <location>
        <begin position="75"/>
        <end position="107"/>
    </location>
</feature>
<dbReference type="EMBL" id="MAVT02000325">
    <property type="protein sequence ID" value="POS76866.1"/>
    <property type="molecule type" value="Genomic_DNA"/>
</dbReference>
<dbReference type="Pfam" id="PF00903">
    <property type="entry name" value="Glyoxalase"/>
    <property type="match status" value="1"/>
</dbReference>
<protein>
    <recommendedName>
        <fullName evidence="2">VOC domain-containing protein</fullName>
    </recommendedName>
</protein>
<evidence type="ECO:0000259" key="2">
    <source>
        <dbReference type="PROSITE" id="PS51819"/>
    </source>
</evidence>
<dbReference type="CDD" id="cd06587">
    <property type="entry name" value="VOC"/>
    <property type="match status" value="1"/>
</dbReference>
<feature type="compositionally biased region" description="Low complexity" evidence="1">
    <location>
        <begin position="172"/>
        <end position="182"/>
    </location>
</feature>
<keyword evidence="4" id="KW-1185">Reference proteome</keyword>
<dbReference type="OrthoDB" id="5209146at2759"/>
<evidence type="ECO:0000313" key="3">
    <source>
        <dbReference type="EMBL" id="POS76866.1"/>
    </source>
</evidence>
<proteinExistence type="predicted"/>
<dbReference type="Gene3D" id="3.10.180.10">
    <property type="entry name" value="2,3-Dihydroxybiphenyl 1,2-Dioxygenase, domain 1"/>
    <property type="match status" value="1"/>
</dbReference>
<evidence type="ECO:0000313" key="4">
    <source>
        <dbReference type="Proteomes" id="UP000094444"/>
    </source>
</evidence>
<evidence type="ECO:0000256" key="1">
    <source>
        <dbReference type="SAM" id="MobiDB-lite"/>
    </source>
</evidence>
<reference evidence="3" key="1">
    <citation type="submission" date="2017-09" db="EMBL/GenBank/DDBJ databases">
        <title>Polyketide synthases of a Diaporthe helianthi virulent isolate.</title>
        <authorList>
            <person name="Baroncelli R."/>
        </authorList>
    </citation>
    <scope>NUCLEOTIDE SEQUENCE [LARGE SCALE GENOMIC DNA]</scope>
    <source>
        <strain evidence="3">7/96</strain>
    </source>
</reference>
<name>A0A2P5I2Y5_DIAHE</name>
<dbReference type="PROSITE" id="PS51819">
    <property type="entry name" value="VOC"/>
    <property type="match status" value="1"/>
</dbReference>
<organism evidence="3 4">
    <name type="scientific">Diaporthe helianthi</name>
    <dbReference type="NCBI Taxonomy" id="158607"/>
    <lineage>
        <taxon>Eukaryota</taxon>
        <taxon>Fungi</taxon>
        <taxon>Dikarya</taxon>
        <taxon>Ascomycota</taxon>
        <taxon>Pezizomycotina</taxon>
        <taxon>Sordariomycetes</taxon>
        <taxon>Sordariomycetidae</taxon>
        <taxon>Diaporthales</taxon>
        <taxon>Diaporthaceae</taxon>
        <taxon>Diaporthe</taxon>
    </lineage>
</organism>
<dbReference type="InterPro" id="IPR004360">
    <property type="entry name" value="Glyas_Fos-R_dOase_dom"/>
</dbReference>
<comment type="caution">
    <text evidence="3">The sequence shown here is derived from an EMBL/GenBank/DDBJ whole genome shotgun (WGS) entry which is preliminary data.</text>
</comment>
<dbReference type="InterPro" id="IPR029068">
    <property type="entry name" value="Glyas_Bleomycin-R_OHBP_Dase"/>
</dbReference>
<feature type="compositionally biased region" description="Pro residues" evidence="1">
    <location>
        <begin position="212"/>
        <end position="221"/>
    </location>
</feature>
<dbReference type="InterPro" id="IPR037523">
    <property type="entry name" value="VOC_core"/>
</dbReference>
<dbReference type="AlphaFoldDB" id="A0A2P5I2Y5"/>
<feature type="region of interest" description="Disordered" evidence="1">
    <location>
        <begin position="119"/>
        <end position="138"/>
    </location>
</feature>
<gene>
    <name evidence="3" type="ORF">DHEL01_v204752</name>
</gene>
<feature type="region of interest" description="Disordered" evidence="1">
    <location>
        <begin position="165"/>
        <end position="260"/>
    </location>
</feature>